<keyword evidence="6" id="KW-0067">ATP-binding</keyword>
<dbReference type="AlphaFoldDB" id="A0A2N5NBM3"/>
<evidence type="ECO:0000256" key="4">
    <source>
        <dbReference type="ARBA" id="ARBA00022475"/>
    </source>
</evidence>
<keyword evidence="4" id="KW-1003">Cell membrane</keyword>
<evidence type="ECO:0000256" key="2">
    <source>
        <dbReference type="ARBA" id="ARBA00005417"/>
    </source>
</evidence>
<evidence type="ECO:0000256" key="9">
    <source>
        <dbReference type="SAM" id="MobiDB-lite"/>
    </source>
</evidence>
<dbReference type="PANTHER" id="PTHR43553:SF27">
    <property type="entry name" value="ENERGY-COUPLING FACTOR TRANSPORTER ATP-BINDING PROTEIN ECFA2"/>
    <property type="match status" value="1"/>
</dbReference>
<dbReference type="PROSITE" id="PS00211">
    <property type="entry name" value="ABC_TRANSPORTER_1"/>
    <property type="match status" value="2"/>
</dbReference>
<feature type="domain" description="ABC transporter" evidence="10">
    <location>
        <begin position="4"/>
        <end position="242"/>
    </location>
</feature>
<dbReference type="SUPFAM" id="SSF52540">
    <property type="entry name" value="P-loop containing nucleoside triphosphate hydrolases"/>
    <property type="match status" value="2"/>
</dbReference>
<dbReference type="InterPro" id="IPR003959">
    <property type="entry name" value="ATPase_AAA_core"/>
</dbReference>
<evidence type="ECO:0000256" key="7">
    <source>
        <dbReference type="ARBA" id="ARBA00022967"/>
    </source>
</evidence>
<proteinExistence type="inferred from homology"/>
<keyword evidence="3" id="KW-0813">Transport</keyword>
<dbReference type="SMART" id="SM00382">
    <property type="entry name" value="AAA"/>
    <property type="match status" value="2"/>
</dbReference>
<evidence type="ECO:0000313" key="12">
    <source>
        <dbReference type="Proteomes" id="UP000234789"/>
    </source>
</evidence>
<accession>A0A2N5NBM3</accession>
<evidence type="ECO:0000259" key="10">
    <source>
        <dbReference type="PROSITE" id="PS50893"/>
    </source>
</evidence>
<dbReference type="RefSeq" id="WP_043111211.1">
    <property type="nucleotide sequence ID" value="NZ_JBQCKL010000036.1"/>
</dbReference>
<dbReference type="InterPro" id="IPR003593">
    <property type="entry name" value="AAA+_ATPase"/>
</dbReference>
<keyword evidence="12" id="KW-1185">Reference proteome</keyword>
<dbReference type="InterPro" id="IPR017871">
    <property type="entry name" value="ABC_transporter-like_CS"/>
</dbReference>
<dbReference type="InterPro" id="IPR027417">
    <property type="entry name" value="P-loop_NTPase"/>
</dbReference>
<dbReference type="PROSITE" id="PS50893">
    <property type="entry name" value="ABC_TRANSPORTER_2"/>
    <property type="match status" value="2"/>
</dbReference>
<keyword evidence="8" id="KW-0472">Membrane</keyword>
<sequence>MASYQIEDVSFRYAGSAEPRLEDVRLSIGEGEFVLLCGPSGSGKTTLLRQLKREAAPAGERTGAIRYAGEPLEALDERRSAEEIGLVFQDPDSGIVMSTAWQELTFAMENLGYPAAAIQRRLAELVPFFGIESWLHRDVGELSGGQKQLLSLASVMTLRPRVLLLDEPTAQLDPVAAREFIGLIARLNEELGLTVVISEHRYEDLFPLASRVVLLREGRVAVDAPPREAALAIWREGRAESARVLPSAARLCLGAEPLAPSAERVPLTVREGRAWLRDALERLGPELGRGRGGGPAAMAAERAGAAASAGAAPSGDSASAAPDEPPLLECRDLVFAYAKDEPLVLSRLSLQVRRGEWMALFGSNGAGKSTLLKCIAGALEPQRGRILLGGEPLSAGSSLRSLLRLRKGSGEPPQRGLAAPDARPAGRSGGAAGADADAARGPGSPDASALAGREPSRGAASLRRRIGYVAQNPLLYFTRDTVGAQLEDRLRRLGLEEAASPLAELEALLELEGLRGRHPYDISGGQQQKLALLLVLLGEPELLLLDEPTKGLDPESKHRLAGLLGRIRERGTTLLMVSHDVEFAAAHADRCGLLFDGRMAGLQPTRAFMSDNYYYTTSVRRVAGELLPELLTLKDLGHA</sequence>
<feature type="region of interest" description="Disordered" evidence="9">
    <location>
        <begin position="407"/>
        <end position="456"/>
    </location>
</feature>
<dbReference type="GO" id="GO:0042626">
    <property type="term" value="F:ATPase-coupled transmembrane transporter activity"/>
    <property type="evidence" value="ECO:0007669"/>
    <property type="project" value="TreeGrafter"/>
</dbReference>
<comment type="subcellular location">
    <subcellularLocation>
        <location evidence="1">Cell membrane</location>
        <topology evidence="1">Peripheral membrane protein</topology>
    </subcellularLocation>
</comment>
<evidence type="ECO:0000256" key="3">
    <source>
        <dbReference type="ARBA" id="ARBA00022448"/>
    </source>
</evidence>
<dbReference type="GO" id="GO:0016887">
    <property type="term" value="F:ATP hydrolysis activity"/>
    <property type="evidence" value="ECO:0007669"/>
    <property type="project" value="InterPro"/>
</dbReference>
<comment type="similarity">
    <text evidence="2">Belongs to the ABC transporter superfamily.</text>
</comment>
<feature type="compositionally biased region" description="Low complexity" evidence="9">
    <location>
        <begin position="433"/>
        <end position="447"/>
    </location>
</feature>
<dbReference type="InterPro" id="IPR050095">
    <property type="entry name" value="ECF_ABC_transporter_ATP-bd"/>
</dbReference>
<evidence type="ECO:0000256" key="5">
    <source>
        <dbReference type="ARBA" id="ARBA00022741"/>
    </source>
</evidence>
<comment type="caution">
    <text evidence="11">The sequence shown here is derived from an EMBL/GenBank/DDBJ whole genome shotgun (WGS) entry which is preliminary data.</text>
</comment>
<gene>
    <name evidence="11" type="ORF">B8V81_1949</name>
</gene>
<protein>
    <submittedName>
        <fullName evidence="11">Duplicated ATPase component CbrU of energizing module of predicted cobalamin ECF transporter</fullName>
    </submittedName>
</protein>
<dbReference type="PANTHER" id="PTHR43553">
    <property type="entry name" value="HEAVY METAL TRANSPORTER"/>
    <property type="match status" value="1"/>
</dbReference>
<dbReference type="Proteomes" id="UP000234789">
    <property type="component" value="Unassembled WGS sequence"/>
</dbReference>
<evidence type="ECO:0000256" key="8">
    <source>
        <dbReference type="ARBA" id="ARBA00023136"/>
    </source>
</evidence>
<dbReference type="InterPro" id="IPR003439">
    <property type="entry name" value="ABC_transporter-like_ATP-bd"/>
</dbReference>
<dbReference type="InterPro" id="IPR015856">
    <property type="entry name" value="ABC_transpr_CbiO/EcfA_su"/>
</dbReference>
<keyword evidence="7" id="KW-1278">Translocase</keyword>
<dbReference type="EMBL" id="NFEZ01000003">
    <property type="protein sequence ID" value="PLT47725.1"/>
    <property type="molecule type" value="Genomic_DNA"/>
</dbReference>
<keyword evidence="5" id="KW-0547">Nucleotide-binding</keyword>
<name>A0A2N5NBM3_9BACL</name>
<dbReference type="Pfam" id="PF13304">
    <property type="entry name" value="AAA_21"/>
    <property type="match status" value="1"/>
</dbReference>
<dbReference type="Pfam" id="PF00005">
    <property type="entry name" value="ABC_tran"/>
    <property type="match status" value="2"/>
</dbReference>
<reference evidence="11 12" key="1">
    <citation type="submission" date="2017-05" db="EMBL/GenBank/DDBJ databases">
        <title>Functional genome analysis of Paenibacillus pasadenensis strain R16: insights on endophytic life style and antifungal activity.</title>
        <authorList>
            <person name="Passera A."/>
            <person name="Marcolungo L."/>
            <person name="Casati P."/>
            <person name="Brasca M."/>
            <person name="Quaglino F."/>
            <person name="Delledonne M."/>
        </authorList>
    </citation>
    <scope>NUCLEOTIDE SEQUENCE [LARGE SCALE GENOMIC DNA]</scope>
    <source>
        <strain evidence="11 12">R16</strain>
    </source>
</reference>
<dbReference type="GO" id="GO:0005524">
    <property type="term" value="F:ATP binding"/>
    <property type="evidence" value="ECO:0007669"/>
    <property type="project" value="UniProtKB-KW"/>
</dbReference>
<dbReference type="Gene3D" id="3.40.50.300">
    <property type="entry name" value="P-loop containing nucleotide triphosphate hydrolases"/>
    <property type="match status" value="2"/>
</dbReference>
<organism evidence="11 12">
    <name type="scientific">Paenibacillus pasadenensis</name>
    <dbReference type="NCBI Taxonomy" id="217090"/>
    <lineage>
        <taxon>Bacteria</taxon>
        <taxon>Bacillati</taxon>
        <taxon>Bacillota</taxon>
        <taxon>Bacilli</taxon>
        <taxon>Bacillales</taxon>
        <taxon>Paenibacillaceae</taxon>
        <taxon>Paenibacillus</taxon>
    </lineage>
</organism>
<feature type="domain" description="ABC transporter" evidence="10">
    <location>
        <begin position="328"/>
        <end position="621"/>
    </location>
</feature>
<evidence type="ECO:0000256" key="1">
    <source>
        <dbReference type="ARBA" id="ARBA00004202"/>
    </source>
</evidence>
<evidence type="ECO:0000256" key="6">
    <source>
        <dbReference type="ARBA" id="ARBA00022840"/>
    </source>
</evidence>
<dbReference type="CDD" id="cd03225">
    <property type="entry name" value="ABC_cobalt_CbiO_domain1"/>
    <property type="match status" value="1"/>
</dbReference>
<dbReference type="GO" id="GO:0043190">
    <property type="term" value="C:ATP-binding cassette (ABC) transporter complex"/>
    <property type="evidence" value="ECO:0007669"/>
    <property type="project" value="TreeGrafter"/>
</dbReference>
<evidence type="ECO:0000313" key="11">
    <source>
        <dbReference type="EMBL" id="PLT47725.1"/>
    </source>
</evidence>